<dbReference type="EMBL" id="BMKL01000001">
    <property type="protein sequence ID" value="GGE03269.1"/>
    <property type="molecule type" value="Genomic_DNA"/>
</dbReference>
<dbReference type="PANTHER" id="PTHR33619:SF3">
    <property type="entry name" value="POLYSACCHARIDE EXPORT PROTEIN GFCE-RELATED"/>
    <property type="match status" value="1"/>
</dbReference>
<gene>
    <name evidence="4" type="primary">gumB</name>
    <name evidence="4" type="ORF">GCM10011515_23620</name>
</gene>
<evidence type="ECO:0000256" key="1">
    <source>
        <dbReference type="ARBA" id="ARBA00022729"/>
    </source>
</evidence>
<dbReference type="Gene3D" id="3.30.1950.10">
    <property type="entry name" value="wza like domain"/>
    <property type="match status" value="1"/>
</dbReference>
<evidence type="ECO:0000259" key="2">
    <source>
        <dbReference type="Pfam" id="PF02563"/>
    </source>
</evidence>
<evidence type="ECO:0000313" key="4">
    <source>
        <dbReference type="EMBL" id="GGE03269.1"/>
    </source>
</evidence>
<dbReference type="InterPro" id="IPR019554">
    <property type="entry name" value="Soluble_ligand-bd"/>
</dbReference>
<feature type="domain" description="Polysaccharide export protein N-terminal" evidence="2">
    <location>
        <begin position="61"/>
        <end position="136"/>
    </location>
</feature>
<comment type="caution">
    <text evidence="4">The sequence shown here is derived from an EMBL/GenBank/DDBJ whole genome shotgun (WGS) entry which is preliminary data.</text>
</comment>
<sequence>MSLKDATLRFANALRLIAPIVALIPSAGCVSAPRTYAESPSIELATNNALPPPERADVLAQERPYLIGPYDKLTVDVYGIEGLAQRRVQIDAGGQISFPLIGSVQAGGLTPSELAASIEEKLRGRYIRDPQVTVNLESTTSRVVTVDGEVDRPGLYPVMGHMTLLRAVATAGGTGEYARLQDVVVQRSVNGQKYLALYNLEGIRRGNYDDPELFPNDIVVVGDSPGRRLFRDIISASGLITAPVVAILR</sequence>
<evidence type="ECO:0000259" key="3">
    <source>
        <dbReference type="Pfam" id="PF10531"/>
    </source>
</evidence>
<feature type="domain" description="Soluble ligand binding" evidence="3">
    <location>
        <begin position="143"/>
        <end position="188"/>
    </location>
</feature>
<evidence type="ECO:0000313" key="5">
    <source>
        <dbReference type="Proteomes" id="UP000619041"/>
    </source>
</evidence>
<organism evidence="4 5">
    <name type="scientific">Tsuneonella deserti</name>
    <dbReference type="NCBI Taxonomy" id="2035528"/>
    <lineage>
        <taxon>Bacteria</taxon>
        <taxon>Pseudomonadati</taxon>
        <taxon>Pseudomonadota</taxon>
        <taxon>Alphaproteobacteria</taxon>
        <taxon>Sphingomonadales</taxon>
        <taxon>Erythrobacteraceae</taxon>
        <taxon>Tsuneonella</taxon>
    </lineage>
</organism>
<keyword evidence="1" id="KW-0732">Signal</keyword>
<keyword evidence="5" id="KW-1185">Reference proteome</keyword>
<dbReference type="RefSeq" id="WP_188645306.1">
    <property type="nucleotide sequence ID" value="NZ_BMKL01000001.1"/>
</dbReference>
<protein>
    <submittedName>
        <fullName evidence="4">GumB protein</fullName>
    </submittedName>
</protein>
<name>A0ABQ1SDQ9_9SPHN</name>
<proteinExistence type="predicted"/>
<reference evidence="5" key="1">
    <citation type="journal article" date="2019" name="Int. J. Syst. Evol. Microbiol.">
        <title>The Global Catalogue of Microorganisms (GCM) 10K type strain sequencing project: providing services to taxonomists for standard genome sequencing and annotation.</title>
        <authorList>
            <consortium name="The Broad Institute Genomics Platform"/>
            <consortium name="The Broad Institute Genome Sequencing Center for Infectious Disease"/>
            <person name="Wu L."/>
            <person name="Ma J."/>
        </authorList>
    </citation>
    <scope>NUCLEOTIDE SEQUENCE [LARGE SCALE GENOMIC DNA]</scope>
    <source>
        <strain evidence="5">CGMCC 1.15959</strain>
    </source>
</reference>
<dbReference type="Pfam" id="PF10531">
    <property type="entry name" value="SLBB"/>
    <property type="match status" value="1"/>
</dbReference>
<accession>A0ABQ1SDQ9</accession>
<dbReference type="InterPro" id="IPR003715">
    <property type="entry name" value="Poly_export_N"/>
</dbReference>
<dbReference type="PANTHER" id="PTHR33619">
    <property type="entry name" value="POLYSACCHARIDE EXPORT PROTEIN GFCE-RELATED"/>
    <property type="match status" value="1"/>
</dbReference>
<dbReference type="InterPro" id="IPR049712">
    <property type="entry name" value="Poly_export"/>
</dbReference>
<dbReference type="Proteomes" id="UP000619041">
    <property type="component" value="Unassembled WGS sequence"/>
</dbReference>
<dbReference type="Pfam" id="PF02563">
    <property type="entry name" value="Poly_export"/>
    <property type="match status" value="1"/>
</dbReference>